<dbReference type="GO" id="GO:0003824">
    <property type="term" value="F:catalytic activity"/>
    <property type="evidence" value="ECO:0007669"/>
    <property type="project" value="InterPro"/>
</dbReference>
<dbReference type="EMBL" id="JACCBF010000001">
    <property type="protein sequence ID" value="NYD31956.1"/>
    <property type="molecule type" value="Genomic_DNA"/>
</dbReference>
<keyword evidence="5" id="KW-1185">Reference proteome</keyword>
<accession>A0A852RRU0</accession>
<dbReference type="InterPro" id="IPR036663">
    <property type="entry name" value="Fumarylacetoacetase_C_sf"/>
</dbReference>
<dbReference type="Proteomes" id="UP000582231">
    <property type="component" value="Unassembled WGS sequence"/>
</dbReference>
<evidence type="ECO:0000256" key="2">
    <source>
        <dbReference type="ARBA" id="ARBA00022723"/>
    </source>
</evidence>
<dbReference type="SUPFAM" id="SSF56529">
    <property type="entry name" value="FAH"/>
    <property type="match status" value="1"/>
</dbReference>
<sequence>MSINIIRIAERWYVEKSARTGTLIDTTARTTAELIADRAAIDLAVAGEEADLPTGGLQAPVTAPCRVVAQMTNFVSHIKDSGLDPETVPLTFFRKTSHSISGPTDDIVKPSHVRFLDYEVEVGLVIGKDLPVGTTLTQEDIADHVAALVVTNDVSARDLQLPKTQFFEAKSYPTFTPVGPRLVVLEPGDWERFEDLRLQLWVNGEVRQDAVVADDMLYKPLEALQGLARFQPLSTGDLVLTGTPGGTALKAPPKPVEIIGALLPPAVKWKAFFKAQARNTSYLADGDLVEIHVATPDGKLDLGRQRTTVRHERATAR</sequence>
<gene>
    <name evidence="4" type="ORF">BJ958_003502</name>
</gene>
<dbReference type="PANTHER" id="PTHR42796:SF4">
    <property type="entry name" value="FUMARYLACETOACETATE HYDROLASE DOMAIN-CONTAINING PROTEIN 2A"/>
    <property type="match status" value="1"/>
</dbReference>
<dbReference type="PANTHER" id="PTHR42796">
    <property type="entry name" value="FUMARYLACETOACETATE HYDROLASE DOMAIN-CONTAINING PROTEIN 2A-RELATED"/>
    <property type="match status" value="1"/>
</dbReference>
<evidence type="ECO:0000313" key="5">
    <source>
        <dbReference type="Proteomes" id="UP000582231"/>
    </source>
</evidence>
<dbReference type="AlphaFoldDB" id="A0A852RRU0"/>
<evidence type="ECO:0000256" key="1">
    <source>
        <dbReference type="ARBA" id="ARBA00010211"/>
    </source>
</evidence>
<name>A0A852RRU0_9ACTN</name>
<evidence type="ECO:0000259" key="3">
    <source>
        <dbReference type="Pfam" id="PF01557"/>
    </source>
</evidence>
<feature type="domain" description="Fumarylacetoacetase-like C-terminal" evidence="3">
    <location>
        <begin position="67"/>
        <end position="309"/>
    </location>
</feature>
<dbReference type="Pfam" id="PF01557">
    <property type="entry name" value="FAA_hydrolase"/>
    <property type="match status" value="1"/>
</dbReference>
<keyword evidence="2" id="KW-0479">Metal-binding</keyword>
<dbReference type="InterPro" id="IPR051121">
    <property type="entry name" value="FAH"/>
</dbReference>
<comment type="caution">
    <text evidence="4">The sequence shown here is derived from an EMBL/GenBank/DDBJ whole genome shotgun (WGS) entry which is preliminary data.</text>
</comment>
<dbReference type="RefSeq" id="WP_179728202.1">
    <property type="nucleotide sequence ID" value="NZ_BAABEF010000001.1"/>
</dbReference>
<dbReference type="GO" id="GO:0046872">
    <property type="term" value="F:metal ion binding"/>
    <property type="evidence" value="ECO:0007669"/>
    <property type="project" value="UniProtKB-KW"/>
</dbReference>
<proteinExistence type="inferred from homology"/>
<protein>
    <submittedName>
        <fullName evidence="4">2-keto-4-pentenoate hydratase/2-oxohepta-3-ene-1,7-dioic acid hydratase in catechol pathway</fullName>
    </submittedName>
</protein>
<dbReference type="GO" id="GO:0044281">
    <property type="term" value="P:small molecule metabolic process"/>
    <property type="evidence" value="ECO:0007669"/>
    <property type="project" value="UniProtKB-ARBA"/>
</dbReference>
<organism evidence="4 5">
    <name type="scientific">Nocardioides kongjuensis</name>
    <dbReference type="NCBI Taxonomy" id="349522"/>
    <lineage>
        <taxon>Bacteria</taxon>
        <taxon>Bacillati</taxon>
        <taxon>Actinomycetota</taxon>
        <taxon>Actinomycetes</taxon>
        <taxon>Propionibacteriales</taxon>
        <taxon>Nocardioidaceae</taxon>
        <taxon>Nocardioides</taxon>
    </lineage>
</organism>
<reference evidence="4 5" key="1">
    <citation type="submission" date="2020-07" db="EMBL/GenBank/DDBJ databases">
        <title>Sequencing the genomes of 1000 actinobacteria strains.</title>
        <authorList>
            <person name="Klenk H.-P."/>
        </authorList>
    </citation>
    <scope>NUCLEOTIDE SEQUENCE [LARGE SCALE GENOMIC DNA]</scope>
    <source>
        <strain evidence="4 5">DSM 19082</strain>
    </source>
</reference>
<evidence type="ECO:0000313" key="4">
    <source>
        <dbReference type="EMBL" id="NYD31956.1"/>
    </source>
</evidence>
<dbReference type="InterPro" id="IPR011234">
    <property type="entry name" value="Fumarylacetoacetase-like_C"/>
</dbReference>
<comment type="similarity">
    <text evidence="1">Belongs to the FAH family.</text>
</comment>
<dbReference type="Gene3D" id="3.90.850.10">
    <property type="entry name" value="Fumarylacetoacetase-like, C-terminal domain"/>
    <property type="match status" value="1"/>
</dbReference>